<evidence type="ECO:0000256" key="1">
    <source>
        <dbReference type="ARBA" id="ARBA00022679"/>
    </source>
</evidence>
<name>A0A8J5CHH4_ZINOF</name>
<dbReference type="Gene3D" id="3.30.559.10">
    <property type="entry name" value="Chloramphenicol acetyltransferase-like domain"/>
    <property type="match status" value="1"/>
</dbReference>
<gene>
    <name evidence="3" type="ORF">ZIOFF_064140</name>
</gene>
<comment type="caution">
    <text evidence="3">The sequence shown here is derived from an EMBL/GenBank/DDBJ whole genome shotgun (WGS) entry which is preliminary data.</text>
</comment>
<evidence type="ECO:0000313" key="3">
    <source>
        <dbReference type="EMBL" id="KAG6474924.1"/>
    </source>
</evidence>
<dbReference type="AlphaFoldDB" id="A0A8J5CHH4"/>
<keyword evidence="1" id="KW-0808">Transferase</keyword>
<organism evidence="3 4">
    <name type="scientific">Zingiber officinale</name>
    <name type="common">Ginger</name>
    <name type="synonym">Amomum zingiber</name>
    <dbReference type="NCBI Taxonomy" id="94328"/>
    <lineage>
        <taxon>Eukaryota</taxon>
        <taxon>Viridiplantae</taxon>
        <taxon>Streptophyta</taxon>
        <taxon>Embryophyta</taxon>
        <taxon>Tracheophyta</taxon>
        <taxon>Spermatophyta</taxon>
        <taxon>Magnoliopsida</taxon>
        <taxon>Liliopsida</taxon>
        <taxon>Zingiberales</taxon>
        <taxon>Zingiberaceae</taxon>
        <taxon>Zingiber</taxon>
    </lineage>
</organism>
<evidence type="ECO:0000313" key="4">
    <source>
        <dbReference type="Proteomes" id="UP000734854"/>
    </source>
</evidence>
<dbReference type="InterPro" id="IPR023213">
    <property type="entry name" value="CAT-like_dom_sf"/>
</dbReference>
<protein>
    <recommendedName>
        <fullName evidence="5">Anthocyanin acyltransferase</fullName>
    </recommendedName>
</protein>
<reference evidence="3 4" key="1">
    <citation type="submission" date="2020-08" db="EMBL/GenBank/DDBJ databases">
        <title>Plant Genome Project.</title>
        <authorList>
            <person name="Zhang R.-G."/>
        </authorList>
    </citation>
    <scope>NUCLEOTIDE SEQUENCE [LARGE SCALE GENOMIC DNA]</scope>
    <source>
        <tissue evidence="3">Rhizome</tissue>
    </source>
</reference>
<keyword evidence="4" id="KW-1185">Reference proteome</keyword>
<dbReference type="Pfam" id="PF02458">
    <property type="entry name" value="Transferase"/>
    <property type="match status" value="1"/>
</dbReference>
<dbReference type="GO" id="GO:0016747">
    <property type="term" value="F:acyltransferase activity, transferring groups other than amino-acyl groups"/>
    <property type="evidence" value="ECO:0007669"/>
    <property type="project" value="UniProtKB-ARBA"/>
</dbReference>
<dbReference type="InterPro" id="IPR051504">
    <property type="entry name" value="Plant_metabolite_acyltrans"/>
</dbReference>
<evidence type="ECO:0000256" key="2">
    <source>
        <dbReference type="ARBA" id="ARBA00023315"/>
    </source>
</evidence>
<evidence type="ECO:0008006" key="5">
    <source>
        <dbReference type="Google" id="ProtNLM"/>
    </source>
</evidence>
<sequence length="96" mass="10544">MSLAYLDLICLHAGSVERVFFYPIAVTVSNFIDSVVPTLKSSLSTALCHFYPLAGKIRNSVASSDSYEIHYTDDDSVPFTVAEYSGDFDDLSSDHP</sequence>
<dbReference type="Proteomes" id="UP000734854">
    <property type="component" value="Unassembled WGS sequence"/>
</dbReference>
<dbReference type="PANTHER" id="PTHR31625">
    <property type="match status" value="1"/>
</dbReference>
<accession>A0A8J5CHH4</accession>
<proteinExistence type="predicted"/>
<dbReference type="EMBL" id="JACMSC010000018">
    <property type="protein sequence ID" value="KAG6474924.1"/>
    <property type="molecule type" value="Genomic_DNA"/>
</dbReference>
<keyword evidence="2" id="KW-0012">Acyltransferase</keyword>